<accession>A0A668A1U4</accession>
<evidence type="ECO:0000313" key="2">
    <source>
        <dbReference type="Proteomes" id="UP000472263"/>
    </source>
</evidence>
<dbReference type="AlphaFoldDB" id="A0A668A1U4"/>
<sequence length="68" mass="7890">MILTKQLEEAEDGLHNDDYKTHLPFILVLVTGVDRHRGFDLQLGELHTIIEDPEELLRFFVLCQTAIE</sequence>
<dbReference type="Proteomes" id="UP000472263">
    <property type="component" value="Chromosome 5"/>
</dbReference>
<evidence type="ECO:0000313" key="1">
    <source>
        <dbReference type="Ensembl" id="ENSMMDP00005048830.1"/>
    </source>
</evidence>
<protein>
    <submittedName>
        <fullName evidence="1">Uncharacterized protein</fullName>
    </submittedName>
</protein>
<proteinExistence type="predicted"/>
<organism evidence="1 2">
    <name type="scientific">Myripristis murdjan</name>
    <name type="common">pinecone soldierfish</name>
    <dbReference type="NCBI Taxonomy" id="586833"/>
    <lineage>
        <taxon>Eukaryota</taxon>
        <taxon>Metazoa</taxon>
        <taxon>Chordata</taxon>
        <taxon>Craniata</taxon>
        <taxon>Vertebrata</taxon>
        <taxon>Euteleostomi</taxon>
        <taxon>Actinopterygii</taxon>
        <taxon>Neopterygii</taxon>
        <taxon>Teleostei</taxon>
        <taxon>Neoteleostei</taxon>
        <taxon>Acanthomorphata</taxon>
        <taxon>Holocentriformes</taxon>
        <taxon>Holocentridae</taxon>
        <taxon>Myripristis</taxon>
    </lineage>
</organism>
<dbReference type="InParanoid" id="A0A668A1U4"/>
<reference evidence="1" key="3">
    <citation type="submission" date="2025-09" db="UniProtKB">
        <authorList>
            <consortium name="Ensembl"/>
        </authorList>
    </citation>
    <scope>IDENTIFICATION</scope>
</reference>
<name>A0A668A1U4_9TELE</name>
<reference evidence="1" key="2">
    <citation type="submission" date="2025-08" db="UniProtKB">
        <authorList>
            <consortium name="Ensembl"/>
        </authorList>
    </citation>
    <scope>IDENTIFICATION</scope>
</reference>
<dbReference type="Ensembl" id="ENSMMDT00005049785.1">
    <property type="protein sequence ID" value="ENSMMDP00005048830.1"/>
    <property type="gene ID" value="ENSMMDG00005022203.1"/>
</dbReference>
<keyword evidence="2" id="KW-1185">Reference proteome</keyword>
<reference evidence="1" key="1">
    <citation type="submission" date="2019-06" db="EMBL/GenBank/DDBJ databases">
        <authorList>
            <consortium name="Wellcome Sanger Institute Data Sharing"/>
        </authorList>
    </citation>
    <scope>NUCLEOTIDE SEQUENCE [LARGE SCALE GENOMIC DNA]</scope>
</reference>